<dbReference type="Pfam" id="PF01968">
    <property type="entry name" value="Hydantoinase_A"/>
    <property type="match status" value="1"/>
</dbReference>
<gene>
    <name evidence="2" type="ORF">DSOL_4101</name>
</gene>
<accession>A0A1Q8QLW5</accession>
<dbReference type="SUPFAM" id="SSF53067">
    <property type="entry name" value="Actin-like ATPase domain"/>
    <property type="match status" value="1"/>
</dbReference>
<evidence type="ECO:0000313" key="3">
    <source>
        <dbReference type="Proteomes" id="UP000186102"/>
    </source>
</evidence>
<evidence type="ECO:0000313" key="2">
    <source>
        <dbReference type="EMBL" id="OLN28326.1"/>
    </source>
</evidence>
<feature type="domain" description="Hydantoinase A/oxoprolinase" evidence="1">
    <location>
        <begin position="67"/>
        <end position="321"/>
    </location>
</feature>
<protein>
    <recommendedName>
        <fullName evidence="1">Hydantoinase A/oxoprolinase domain-containing protein</fullName>
    </recommendedName>
</protein>
<keyword evidence="3" id="KW-1185">Reference proteome</keyword>
<dbReference type="OrthoDB" id="1792672at2"/>
<dbReference type="Gene3D" id="3.30.420.40">
    <property type="match status" value="1"/>
</dbReference>
<evidence type="ECO:0000259" key="1">
    <source>
        <dbReference type="Pfam" id="PF01968"/>
    </source>
</evidence>
<dbReference type="NCBIfam" id="TIGR03123">
    <property type="entry name" value="one_C_unchar_1"/>
    <property type="match status" value="1"/>
</dbReference>
<dbReference type="GO" id="GO:0016787">
    <property type="term" value="F:hydrolase activity"/>
    <property type="evidence" value="ECO:0007669"/>
    <property type="project" value="InterPro"/>
</dbReference>
<name>A0A1Q8QLW5_9FIRM</name>
<proteinExistence type="predicted"/>
<comment type="caution">
    <text evidence="2">The sequence shown here is derived from an EMBL/GenBank/DDBJ whole genome shotgun (WGS) entry which is preliminary data.</text>
</comment>
<dbReference type="AlphaFoldDB" id="A0A1Q8QLW5"/>
<dbReference type="InterPro" id="IPR002821">
    <property type="entry name" value="Hydantoinase_A"/>
</dbReference>
<organism evidence="2 3">
    <name type="scientific">Desulfosporosinus metallidurans</name>
    <dbReference type="NCBI Taxonomy" id="1888891"/>
    <lineage>
        <taxon>Bacteria</taxon>
        <taxon>Bacillati</taxon>
        <taxon>Bacillota</taxon>
        <taxon>Clostridia</taxon>
        <taxon>Eubacteriales</taxon>
        <taxon>Desulfitobacteriaceae</taxon>
        <taxon>Desulfosporosinus</taxon>
    </lineage>
</organism>
<sequence length="354" mass="39400">MSIIVGLDIGGANTKVCWLEMESGRVVRAKGDSVYHEVWRDPEGLQGVLEDFKYNWKMGDGQTLQGVALTMTAELCDIFKSKAEGVIAILRLVEQAFTDIPIYVWTTRGVFVSPSQTRENPLDAAAANWLASATALARSPLVKDEAALLVDMGSTTTDILPLVRGEVVAKGRTDLERLLNGELVYTGVLRTQVQAIVDCVYVNGMPCKVTSEYFSITADVYRLLDLIREEDYDVATPDGGGRDLTACAQRLARVVASDPEEFGRNGIYALARFIQEKQIQQVFEGIWQLLSRIEQPWPKRLIMASQGSFLLKEVARRLEWEAIPWWECIPGARESYTLTAYAVAWLLATQLEVS</sequence>
<dbReference type="Proteomes" id="UP000186102">
    <property type="component" value="Unassembled WGS sequence"/>
</dbReference>
<dbReference type="EMBL" id="MLBF01000044">
    <property type="protein sequence ID" value="OLN28326.1"/>
    <property type="molecule type" value="Genomic_DNA"/>
</dbReference>
<dbReference type="STRING" id="1888891.DSOL_4101"/>
<reference evidence="2 3" key="1">
    <citation type="submission" date="2016-09" db="EMBL/GenBank/DDBJ databases">
        <title>Complete genome of Desulfosporosinus sp. OL.</title>
        <authorList>
            <person name="Mardanov A."/>
            <person name="Beletsky A."/>
            <person name="Panova A."/>
            <person name="Karnachuk O."/>
            <person name="Ravin N."/>
        </authorList>
    </citation>
    <scope>NUCLEOTIDE SEQUENCE [LARGE SCALE GENOMIC DNA]</scope>
    <source>
        <strain evidence="2 3">OL</strain>
    </source>
</reference>
<dbReference type="RefSeq" id="WP_075366498.1">
    <property type="nucleotide sequence ID" value="NZ_MLBF01000044.1"/>
</dbReference>
<dbReference type="InterPro" id="IPR002756">
    <property type="entry name" value="MfnF"/>
</dbReference>
<dbReference type="Gene3D" id="3.30.420.190">
    <property type="entry name" value="conserved archaeal protein q6m145"/>
    <property type="match status" value="1"/>
</dbReference>
<dbReference type="InterPro" id="IPR043129">
    <property type="entry name" value="ATPase_NBD"/>
</dbReference>